<accession>A0A1E7FQM7</accession>
<dbReference type="EMBL" id="KV784354">
    <property type="protein sequence ID" value="OEU20405.1"/>
    <property type="molecule type" value="Genomic_DNA"/>
</dbReference>
<dbReference type="InterPro" id="IPR013087">
    <property type="entry name" value="Znf_C2H2_type"/>
</dbReference>
<dbReference type="PROSITE" id="PS00028">
    <property type="entry name" value="ZINC_FINGER_C2H2_1"/>
    <property type="match status" value="1"/>
</dbReference>
<dbReference type="InterPro" id="IPR002156">
    <property type="entry name" value="RNaseH_domain"/>
</dbReference>
<feature type="domain" description="C2H2-type" evidence="2">
    <location>
        <begin position="56"/>
        <end position="74"/>
    </location>
</feature>
<dbReference type="SUPFAM" id="SSF53098">
    <property type="entry name" value="Ribonuclease H-like"/>
    <property type="match status" value="1"/>
</dbReference>
<keyword evidence="4" id="KW-1185">Reference proteome</keyword>
<dbReference type="Pfam" id="PF13912">
    <property type="entry name" value="zf-C2H2_6"/>
    <property type="match status" value="1"/>
</dbReference>
<dbReference type="Gene3D" id="3.30.420.10">
    <property type="entry name" value="Ribonuclease H-like superfamily/Ribonuclease H"/>
    <property type="match status" value="1"/>
</dbReference>
<keyword evidence="1" id="KW-0862">Zinc</keyword>
<dbReference type="AlphaFoldDB" id="A0A1E7FQM7"/>
<dbReference type="SMART" id="SM00355">
    <property type="entry name" value="ZnF_C2H2"/>
    <property type="match status" value="2"/>
</dbReference>
<evidence type="ECO:0000256" key="1">
    <source>
        <dbReference type="PROSITE-ProRule" id="PRU00042"/>
    </source>
</evidence>
<reference evidence="3 4" key="1">
    <citation type="submission" date="2016-09" db="EMBL/GenBank/DDBJ databases">
        <title>Extensive genetic diversity and differential bi-allelic expression allows diatom success in the polar Southern Ocean.</title>
        <authorList>
            <consortium name="DOE Joint Genome Institute"/>
            <person name="Mock T."/>
            <person name="Otillar R.P."/>
            <person name="Strauss J."/>
            <person name="Dupont C."/>
            <person name="Frickenhaus S."/>
            <person name="Maumus F."/>
            <person name="Mcmullan M."/>
            <person name="Sanges R."/>
            <person name="Schmutz J."/>
            <person name="Toseland A."/>
            <person name="Valas R."/>
            <person name="Veluchamy A."/>
            <person name="Ward B.J."/>
            <person name="Allen A."/>
            <person name="Barry K."/>
            <person name="Falciatore A."/>
            <person name="Ferrante M."/>
            <person name="Fortunato A.E."/>
            <person name="Gloeckner G."/>
            <person name="Gruber A."/>
            <person name="Hipkin R."/>
            <person name="Janech M."/>
            <person name="Kroth P."/>
            <person name="Leese F."/>
            <person name="Lindquist E."/>
            <person name="Lyon B.R."/>
            <person name="Martin J."/>
            <person name="Mayer C."/>
            <person name="Parker M."/>
            <person name="Quesneville H."/>
            <person name="Raymond J."/>
            <person name="Uhlig C."/>
            <person name="Valentin K.U."/>
            <person name="Worden A.Z."/>
            <person name="Armbrust E.V."/>
            <person name="Bowler C."/>
            <person name="Green B."/>
            <person name="Moulton V."/>
            <person name="Van Oosterhout C."/>
            <person name="Grigoriev I."/>
        </authorList>
    </citation>
    <scope>NUCLEOTIDE SEQUENCE [LARGE SCALE GENOMIC DNA]</scope>
    <source>
        <strain evidence="3 4">CCMP1102</strain>
    </source>
</reference>
<evidence type="ECO:0000313" key="3">
    <source>
        <dbReference type="EMBL" id="OEU20405.1"/>
    </source>
</evidence>
<dbReference type="GO" id="GO:0003676">
    <property type="term" value="F:nucleic acid binding"/>
    <property type="evidence" value="ECO:0007669"/>
    <property type="project" value="InterPro"/>
</dbReference>
<dbReference type="InterPro" id="IPR036397">
    <property type="entry name" value="RNaseH_sf"/>
</dbReference>
<evidence type="ECO:0000313" key="4">
    <source>
        <dbReference type="Proteomes" id="UP000095751"/>
    </source>
</evidence>
<dbReference type="InterPro" id="IPR036236">
    <property type="entry name" value="Znf_C2H2_sf"/>
</dbReference>
<dbReference type="PROSITE" id="PS50157">
    <property type="entry name" value="ZINC_FINGER_C2H2_2"/>
    <property type="match status" value="2"/>
</dbReference>
<dbReference type="InParanoid" id="A0A1E7FQM7"/>
<organism evidence="3 4">
    <name type="scientific">Fragilariopsis cylindrus CCMP1102</name>
    <dbReference type="NCBI Taxonomy" id="635003"/>
    <lineage>
        <taxon>Eukaryota</taxon>
        <taxon>Sar</taxon>
        <taxon>Stramenopiles</taxon>
        <taxon>Ochrophyta</taxon>
        <taxon>Bacillariophyta</taxon>
        <taxon>Bacillariophyceae</taxon>
        <taxon>Bacillariophycidae</taxon>
        <taxon>Bacillariales</taxon>
        <taxon>Bacillariaceae</taxon>
        <taxon>Fragilariopsis</taxon>
    </lineage>
</organism>
<gene>
    <name evidence="3" type="ORF">FRACYDRAFT_267594</name>
</gene>
<proteinExistence type="predicted"/>
<dbReference type="Gene3D" id="3.30.160.60">
    <property type="entry name" value="Classic Zinc Finger"/>
    <property type="match status" value="1"/>
</dbReference>
<keyword evidence="1" id="KW-0863">Zinc-finger</keyword>
<name>A0A1E7FQM7_9STRA</name>
<evidence type="ECO:0000259" key="2">
    <source>
        <dbReference type="PROSITE" id="PS50157"/>
    </source>
</evidence>
<protein>
    <recommendedName>
        <fullName evidence="2">C2H2-type domain-containing protein</fullName>
    </recommendedName>
</protein>
<dbReference type="Pfam" id="PF13456">
    <property type="entry name" value="RVT_3"/>
    <property type="match status" value="1"/>
</dbReference>
<dbReference type="SUPFAM" id="SSF57667">
    <property type="entry name" value="beta-beta-alpha zinc fingers"/>
    <property type="match status" value="1"/>
</dbReference>
<keyword evidence="1" id="KW-0479">Metal-binding</keyword>
<feature type="domain" description="C2H2-type" evidence="2">
    <location>
        <begin position="27"/>
        <end position="56"/>
    </location>
</feature>
<dbReference type="Proteomes" id="UP000095751">
    <property type="component" value="Unassembled WGS sequence"/>
</dbReference>
<sequence length="226" mass="25402">MTTGNGVEDGQIYLDESECYDYQSDTWDCPQCRQEFRSFRALEQHANSGVHSAKAYRCDDCNREFSSLTGLMSHCQKTSCVYANNIVNTLANDYERGPQLMLTQNGNTHTEATLEFDGSAKPNPGNGGSGYVLYNGSGRVLESTSIEIMDGRVTNNQAEYAALVWGMGIERMKPLYKQAQVLEEGMFSRVRYEHIYRHDNCAADEKANEGSNCNANQQRYLSEAKY</sequence>
<dbReference type="KEGG" id="fcy:FRACYDRAFT_267594"/>
<dbReference type="GO" id="GO:0004523">
    <property type="term" value="F:RNA-DNA hybrid ribonuclease activity"/>
    <property type="evidence" value="ECO:0007669"/>
    <property type="project" value="InterPro"/>
</dbReference>
<dbReference type="GO" id="GO:0008270">
    <property type="term" value="F:zinc ion binding"/>
    <property type="evidence" value="ECO:0007669"/>
    <property type="project" value="UniProtKB-KW"/>
</dbReference>
<dbReference type="InterPro" id="IPR012337">
    <property type="entry name" value="RNaseH-like_sf"/>
</dbReference>
<dbReference type="OrthoDB" id="1938096at2759"/>